<dbReference type="EMBL" id="CP003422">
    <property type="protein sequence ID" value="AFH61820.1"/>
    <property type="molecule type" value="Genomic_DNA"/>
</dbReference>
<gene>
    <name evidence="2" type="ORF">B2K_14030</name>
</gene>
<evidence type="ECO:0000313" key="2">
    <source>
        <dbReference type="EMBL" id="AFH61820.1"/>
    </source>
</evidence>
<protein>
    <submittedName>
        <fullName evidence="2">Uncharacterized protein</fullName>
    </submittedName>
</protein>
<accession>I0BHH3</accession>
<feature type="region of interest" description="Disordered" evidence="1">
    <location>
        <begin position="66"/>
        <end position="85"/>
    </location>
</feature>
<dbReference type="KEGG" id="pmw:B2K_14030"/>
<dbReference type="HOGENOM" id="CLU_2509538_0_0_9"/>
<dbReference type="AlphaFoldDB" id="I0BHH3"/>
<evidence type="ECO:0000313" key="3">
    <source>
        <dbReference type="Proteomes" id="UP000007392"/>
    </source>
</evidence>
<organism evidence="2 3">
    <name type="scientific">Paenibacillus mucilaginosus K02</name>
    <dbReference type="NCBI Taxonomy" id="997761"/>
    <lineage>
        <taxon>Bacteria</taxon>
        <taxon>Bacillati</taxon>
        <taxon>Bacillota</taxon>
        <taxon>Bacilli</taxon>
        <taxon>Bacillales</taxon>
        <taxon>Paenibacillaceae</taxon>
        <taxon>Paenibacillus</taxon>
    </lineage>
</organism>
<sequence length="85" mass="9600">MTERTNGGAPLTEALERLFADAGRREDALLQAVAAYEEAEEARARLRELEEENRRLKELLVKARNTAAARASESMSTRLREALRE</sequence>
<proteinExistence type="predicted"/>
<dbReference type="Proteomes" id="UP000007392">
    <property type="component" value="Chromosome"/>
</dbReference>
<name>I0BHH3_9BACL</name>
<reference evidence="2 3" key="1">
    <citation type="submission" date="2013-06" db="EMBL/GenBank/DDBJ databases">
        <title>Complete genome sequence of Paenibacillus mucilaginosus K02.</title>
        <authorList>
            <person name="Xiao B."/>
            <person name="Sun L."/>
            <person name="Xiao L."/>
            <person name="Lian B."/>
        </authorList>
    </citation>
    <scope>NUCLEOTIDE SEQUENCE [LARGE SCALE GENOMIC DNA]</scope>
    <source>
        <strain evidence="2 3">K02</strain>
    </source>
</reference>
<dbReference type="RefSeq" id="WP_014650661.1">
    <property type="nucleotide sequence ID" value="NC_017672.3"/>
</dbReference>
<dbReference type="PATRIC" id="fig|997761.3.peg.2754"/>
<evidence type="ECO:0000256" key="1">
    <source>
        <dbReference type="SAM" id="MobiDB-lite"/>
    </source>
</evidence>